<reference evidence="1" key="1">
    <citation type="submission" date="2023-04" db="EMBL/GenBank/DDBJ databases">
        <title>Comparative genomic analysis of Cohnella hashimotonis sp. nov., isolated from the International Space Station.</title>
        <authorList>
            <person name="Venkateswaran K."/>
            <person name="Simpson A."/>
        </authorList>
    </citation>
    <scope>NUCLEOTIDE SEQUENCE</scope>
    <source>
        <strain evidence="1">F6_2S_P_1</strain>
    </source>
</reference>
<evidence type="ECO:0000313" key="2">
    <source>
        <dbReference type="Proteomes" id="UP001161691"/>
    </source>
</evidence>
<evidence type="ECO:0000313" key="1">
    <source>
        <dbReference type="EMBL" id="MDI4643434.1"/>
    </source>
</evidence>
<dbReference type="SUPFAM" id="SSF56784">
    <property type="entry name" value="HAD-like"/>
    <property type="match status" value="1"/>
</dbReference>
<gene>
    <name evidence="1" type="ORF">KB449_00575</name>
</gene>
<dbReference type="RefSeq" id="WP_282906494.1">
    <property type="nucleotide sequence ID" value="NZ_JAGRPV010000001.1"/>
</dbReference>
<sequence>MSGEIKARALSGIRTWLFDLDGTLYRGGEPMPGARKALKALESAGRRIQFITNNSRHSAAEIASKLSRMGIQVLPSEIVTATEYTGLYIRERHGCLKLAAAGSDAFVAALREAGHHVLEPGDKGMVDAAVVGLDPAFTYKKLEWLTQAVSAGAMLFAANADACHPGEGGHPVPETGALAAALETATKKKAIYVGKPEPYLFHCALERCGGGIESAAMVGDNYDTDITGAKQAGLCTLWLAMSAGDANQGIPAEERPMADMVIRSLTEIEQALRHGGDKLEV</sequence>
<dbReference type="EMBL" id="JAGRPV010000001">
    <property type="protein sequence ID" value="MDI4643434.1"/>
    <property type="molecule type" value="Genomic_DNA"/>
</dbReference>
<protein>
    <submittedName>
        <fullName evidence="1">HAD-IIA family hydrolase</fullName>
    </submittedName>
</protein>
<proteinExistence type="predicted"/>
<organism evidence="1 2">
    <name type="scientific">Cohnella hashimotonis</name>
    <dbReference type="NCBI Taxonomy" id="2826895"/>
    <lineage>
        <taxon>Bacteria</taxon>
        <taxon>Bacillati</taxon>
        <taxon>Bacillota</taxon>
        <taxon>Bacilli</taxon>
        <taxon>Bacillales</taxon>
        <taxon>Paenibacillaceae</taxon>
        <taxon>Cohnella</taxon>
    </lineage>
</organism>
<dbReference type="InterPro" id="IPR023214">
    <property type="entry name" value="HAD_sf"/>
</dbReference>
<dbReference type="NCBIfam" id="TIGR01460">
    <property type="entry name" value="HAD-SF-IIA"/>
    <property type="match status" value="1"/>
</dbReference>
<accession>A0ABT6TBW4</accession>
<dbReference type="InterPro" id="IPR006357">
    <property type="entry name" value="HAD-SF_hydro_IIA"/>
</dbReference>
<dbReference type="Proteomes" id="UP001161691">
    <property type="component" value="Unassembled WGS sequence"/>
</dbReference>
<dbReference type="PANTHER" id="PTHR19288:SF46">
    <property type="entry name" value="HALOACID DEHALOGENASE-LIKE HYDROLASE DOMAIN-CONTAINING PROTEIN 2"/>
    <property type="match status" value="1"/>
</dbReference>
<dbReference type="InterPro" id="IPR036412">
    <property type="entry name" value="HAD-like_sf"/>
</dbReference>
<dbReference type="Gene3D" id="3.40.50.1000">
    <property type="entry name" value="HAD superfamily/HAD-like"/>
    <property type="match status" value="2"/>
</dbReference>
<dbReference type="Pfam" id="PF13242">
    <property type="entry name" value="Hydrolase_like"/>
    <property type="match status" value="1"/>
</dbReference>
<keyword evidence="1" id="KW-0378">Hydrolase</keyword>
<keyword evidence="2" id="KW-1185">Reference proteome</keyword>
<dbReference type="Pfam" id="PF13344">
    <property type="entry name" value="Hydrolase_6"/>
    <property type="match status" value="1"/>
</dbReference>
<comment type="caution">
    <text evidence="1">The sequence shown here is derived from an EMBL/GenBank/DDBJ whole genome shotgun (WGS) entry which is preliminary data.</text>
</comment>
<name>A0ABT6TBW4_9BACL</name>
<dbReference type="PANTHER" id="PTHR19288">
    <property type="entry name" value="4-NITROPHENYLPHOSPHATASE-RELATED"/>
    <property type="match status" value="1"/>
</dbReference>
<dbReference type="GO" id="GO:0016787">
    <property type="term" value="F:hydrolase activity"/>
    <property type="evidence" value="ECO:0007669"/>
    <property type="project" value="UniProtKB-KW"/>
</dbReference>